<dbReference type="SUPFAM" id="SSF103473">
    <property type="entry name" value="MFS general substrate transporter"/>
    <property type="match status" value="1"/>
</dbReference>
<feature type="domain" description="Major facilitator superfamily (MFS) profile" evidence="6">
    <location>
        <begin position="21"/>
        <end position="465"/>
    </location>
</feature>
<feature type="transmembrane region" description="Helical" evidence="5">
    <location>
        <begin position="115"/>
        <end position="137"/>
    </location>
</feature>
<evidence type="ECO:0000256" key="5">
    <source>
        <dbReference type="SAM" id="Phobius"/>
    </source>
</evidence>
<protein>
    <submittedName>
        <fullName evidence="7">MFS transporter</fullName>
    </submittedName>
</protein>
<dbReference type="PANTHER" id="PTHR42718">
    <property type="entry name" value="MAJOR FACILITATOR SUPERFAMILY MULTIDRUG TRANSPORTER MFSC"/>
    <property type="match status" value="1"/>
</dbReference>
<dbReference type="Proteomes" id="UP000633219">
    <property type="component" value="Unassembled WGS sequence"/>
</dbReference>
<feature type="transmembrane region" description="Helical" evidence="5">
    <location>
        <begin position="437"/>
        <end position="459"/>
    </location>
</feature>
<feature type="transmembrane region" description="Helical" evidence="5">
    <location>
        <begin position="361"/>
        <end position="384"/>
    </location>
</feature>
<evidence type="ECO:0000256" key="1">
    <source>
        <dbReference type="ARBA" id="ARBA00004141"/>
    </source>
</evidence>
<dbReference type="InterPro" id="IPR020846">
    <property type="entry name" value="MFS_dom"/>
</dbReference>
<evidence type="ECO:0000256" key="2">
    <source>
        <dbReference type="ARBA" id="ARBA00022692"/>
    </source>
</evidence>
<dbReference type="PANTHER" id="PTHR42718:SF42">
    <property type="entry name" value="EXPORT PROTEIN"/>
    <property type="match status" value="1"/>
</dbReference>
<organism evidence="7 8">
    <name type="scientific">Rhizobium setariae</name>
    <dbReference type="NCBI Taxonomy" id="2801340"/>
    <lineage>
        <taxon>Bacteria</taxon>
        <taxon>Pseudomonadati</taxon>
        <taxon>Pseudomonadota</taxon>
        <taxon>Alphaproteobacteria</taxon>
        <taxon>Hyphomicrobiales</taxon>
        <taxon>Rhizobiaceae</taxon>
        <taxon>Rhizobium/Agrobacterium group</taxon>
        <taxon>Rhizobium</taxon>
    </lineage>
</organism>
<feature type="transmembrane region" description="Helical" evidence="5">
    <location>
        <begin position="302"/>
        <end position="324"/>
    </location>
</feature>
<evidence type="ECO:0000313" key="7">
    <source>
        <dbReference type="EMBL" id="MBL0372122.1"/>
    </source>
</evidence>
<comment type="subcellular location">
    <subcellularLocation>
        <location evidence="1">Membrane</location>
        <topology evidence="1">Multi-pass membrane protein</topology>
    </subcellularLocation>
</comment>
<evidence type="ECO:0000256" key="4">
    <source>
        <dbReference type="ARBA" id="ARBA00023136"/>
    </source>
</evidence>
<keyword evidence="2 5" id="KW-0812">Transmembrane</keyword>
<feature type="transmembrane region" description="Helical" evidence="5">
    <location>
        <begin position="405"/>
        <end position="425"/>
    </location>
</feature>
<dbReference type="EMBL" id="JAEQNC010000004">
    <property type="protein sequence ID" value="MBL0372122.1"/>
    <property type="molecule type" value="Genomic_DNA"/>
</dbReference>
<accession>A0A936YNU4</accession>
<dbReference type="GO" id="GO:0016020">
    <property type="term" value="C:membrane"/>
    <property type="evidence" value="ECO:0007669"/>
    <property type="project" value="UniProtKB-SubCell"/>
</dbReference>
<comment type="caution">
    <text evidence="7">The sequence shown here is derived from an EMBL/GenBank/DDBJ whole genome shotgun (WGS) entry which is preliminary data.</text>
</comment>
<dbReference type="InterPro" id="IPR036259">
    <property type="entry name" value="MFS_trans_sf"/>
</dbReference>
<keyword evidence="4 5" id="KW-0472">Membrane</keyword>
<dbReference type="Gene3D" id="1.20.1250.20">
    <property type="entry name" value="MFS general substrate transporter like domains"/>
    <property type="match status" value="1"/>
</dbReference>
<dbReference type="GO" id="GO:0022857">
    <property type="term" value="F:transmembrane transporter activity"/>
    <property type="evidence" value="ECO:0007669"/>
    <property type="project" value="InterPro"/>
</dbReference>
<feature type="transmembrane region" description="Helical" evidence="5">
    <location>
        <begin position="336"/>
        <end position="355"/>
    </location>
</feature>
<feature type="transmembrane region" description="Helical" evidence="5">
    <location>
        <begin position="173"/>
        <end position="192"/>
    </location>
</feature>
<feature type="transmembrane region" description="Helical" evidence="5">
    <location>
        <begin position="273"/>
        <end position="296"/>
    </location>
</feature>
<dbReference type="PROSITE" id="PS50850">
    <property type="entry name" value="MFS"/>
    <property type="match status" value="1"/>
</dbReference>
<gene>
    <name evidence="7" type="ORF">JJB09_08780</name>
</gene>
<feature type="transmembrane region" description="Helical" evidence="5">
    <location>
        <begin position="233"/>
        <end position="252"/>
    </location>
</feature>
<evidence type="ECO:0000259" key="6">
    <source>
        <dbReference type="PROSITE" id="PS50850"/>
    </source>
</evidence>
<proteinExistence type="predicted"/>
<dbReference type="CDD" id="cd17321">
    <property type="entry name" value="MFS_MMR_MDR_like"/>
    <property type="match status" value="1"/>
</dbReference>
<keyword evidence="8" id="KW-1185">Reference proteome</keyword>
<dbReference type="Gene3D" id="1.20.1720.10">
    <property type="entry name" value="Multidrug resistance protein D"/>
    <property type="match status" value="1"/>
</dbReference>
<evidence type="ECO:0000256" key="3">
    <source>
        <dbReference type="ARBA" id="ARBA00022989"/>
    </source>
</evidence>
<feature type="transmembrane region" description="Helical" evidence="5">
    <location>
        <begin position="56"/>
        <end position="75"/>
    </location>
</feature>
<feature type="transmembrane region" description="Helical" evidence="5">
    <location>
        <begin position="87"/>
        <end position="109"/>
    </location>
</feature>
<feature type="transmembrane region" description="Helical" evidence="5">
    <location>
        <begin position="149"/>
        <end position="167"/>
    </location>
</feature>
<feature type="transmembrane region" description="Helical" evidence="5">
    <location>
        <begin position="204"/>
        <end position="227"/>
    </location>
</feature>
<dbReference type="InterPro" id="IPR011701">
    <property type="entry name" value="MFS"/>
</dbReference>
<keyword evidence="3 5" id="KW-1133">Transmembrane helix</keyword>
<sequence length="478" mass="48569">MSERPVPDAPGDDAPAQTRWVLPVTILGSSLSFIDGSVVNVALPAMQSSLDATISTMQWVVNGYMLMLSSLILIGGSLGDRYGRRNIFILGVIVFAIASAGCGIASTAAELIAGRLLQGIGAALLVPASLAIIGTAYSEKTRGKAIGTWAAAAAIMAAIGPPLGGWLVDTTGWRSIFFINPPIAAVTLLLALKLPVDGKRAAAPLDWAGSALAVIFLSLLSYGLVALGDGMRLVGTIAVALSVPAAVLFLVVEAKSPAPMMPLGLFRDRNFAGANAITVVLYAGLSASLFILPFMLIRVHGYSASATGMALLPFAVIIGLGSRWAGELSDRFGTRLPLIAGPAIAALGFALLALIGDNADYWAGPFAGLVLAGTGMAICIPPLTSTVFASVPHEQSGTASGINNVAARGGGLLAVAAIGLAFGGADLANIEPAVVTTGFRLVMVSAAVLAAISALFAAVSIQPVKTREKPGLDLTAPH</sequence>
<dbReference type="PRINTS" id="PR01036">
    <property type="entry name" value="TCRTETB"/>
</dbReference>
<dbReference type="Pfam" id="PF07690">
    <property type="entry name" value="MFS_1"/>
    <property type="match status" value="1"/>
</dbReference>
<reference evidence="7" key="1">
    <citation type="submission" date="2021-01" db="EMBL/GenBank/DDBJ databases">
        <title>Rhizobium sp. strain KVB221 16S ribosomal RNA gene Genome sequencing and assembly.</title>
        <authorList>
            <person name="Kang M."/>
        </authorList>
    </citation>
    <scope>NUCLEOTIDE SEQUENCE</scope>
    <source>
        <strain evidence="7">KVB221</strain>
    </source>
</reference>
<evidence type="ECO:0000313" key="8">
    <source>
        <dbReference type="Proteomes" id="UP000633219"/>
    </source>
</evidence>
<name>A0A936YNU4_9HYPH</name>
<dbReference type="AlphaFoldDB" id="A0A936YNU4"/>